<keyword evidence="2" id="KW-1185">Reference proteome</keyword>
<comment type="caution">
    <text evidence="1">The sequence shown here is derived from an EMBL/GenBank/DDBJ whole genome shotgun (WGS) entry which is preliminary data.</text>
</comment>
<reference evidence="1 2" key="1">
    <citation type="submission" date="2024-04" db="EMBL/GenBank/DDBJ databases">
        <title>Tritrichomonas musculus Genome.</title>
        <authorList>
            <person name="Alves-Ferreira E."/>
            <person name="Grigg M."/>
            <person name="Lorenzi H."/>
            <person name="Galac M."/>
        </authorList>
    </citation>
    <scope>NUCLEOTIDE SEQUENCE [LARGE SCALE GENOMIC DNA]</scope>
    <source>
        <strain evidence="1 2">EAF2021</strain>
    </source>
</reference>
<organism evidence="1 2">
    <name type="scientific">Tritrichomonas musculus</name>
    <dbReference type="NCBI Taxonomy" id="1915356"/>
    <lineage>
        <taxon>Eukaryota</taxon>
        <taxon>Metamonada</taxon>
        <taxon>Parabasalia</taxon>
        <taxon>Tritrichomonadida</taxon>
        <taxon>Tritrichomonadidae</taxon>
        <taxon>Tritrichomonas</taxon>
    </lineage>
</organism>
<accession>A0ABR2L7R9</accession>
<name>A0ABR2L7R9_9EUKA</name>
<dbReference type="Proteomes" id="UP001470230">
    <property type="component" value="Unassembled WGS sequence"/>
</dbReference>
<gene>
    <name evidence="1" type="ORF">M9Y10_001708</name>
</gene>
<dbReference type="EMBL" id="JAPFFF010000001">
    <property type="protein sequence ID" value="KAK8899392.1"/>
    <property type="molecule type" value="Genomic_DNA"/>
</dbReference>
<evidence type="ECO:0000313" key="1">
    <source>
        <dbReference type="EMBL" id="KAK8899392.1"/>
    </source>
</evidence>
<proteinExistence type="predicted"/>
<protein>
    <submittedName>
        <fullName evidence="1">Uncharacterized protein</fullName>
    </submittedName>
</protein>
<evidence type="ECO:0000313" key="2">
    <source>
        <dbReference type="Proteomes" id="UP001470230"/>
    </source>
</evidence>
<sequence>MNVKKYGLHKISKQIRSKKFISEAPISFRDKTAIRKWISSHKTDKFMVIVPSVNIAEEFYTKLTDMEVKSI</sequence>